<name>A0ABQ9NSM1_9PEZI</name>
<dbReference type="SMART" id="SM00320">
    <property type="entry name" value="WD40"/>
    <property type="match status" value="7"/>
</dbReference>
<keyword evidence="6" id="KW-1185">Reference proteome</keyword>
<dbReference type="Pfam" id="PF00400">
    <property type="entry name" value="WD40"/>
    <property type="match status" value="4"/>
</dbReference>
<dbReference type="Proteomes" id="UP001172684">
    <property type="component" value="Unassembled WGS sequence"/>
</dbReference>
<dbReference type="InterPro" id="IPR015943">
    <property type="entry name" value="WD40/YVTN_repeat-like_dom_sf"/>
</dbReference>
<evidence type="ECO:0000313" key="6">
    <source>
        <dbReference type="Proteomes" id="UP001172684"/>
    </source>
</evidence>
<feature type="region of interest" description="Disordered" evidence="4">
    <location>
        <begin position="858"/>
        <end position="897"/>
    </location>
</feature>
<feature type="repeat" description="WD" evidence="3">
    <location>
        <begin position="338"/>
        <end position="378"/>
    </location>
</feature>
<dbReference type="CDD" id="cd00200">
    <property type="entry name" value="WD40"/>
    <property type="match status" value="1"/>
</dbReference>
<feature type="repeat" description="WD" evidence="3">
    <location>
        <begin position="264"/>
        <end position="305"/>
    </location>
</feature>
<protein>
    <recommendedName>
        <fullName evidence="7">WD40 repeat-like protein</fullName>
    </recommendedName>
</protein>
<feature type="repeat" description="WD" evidence="3">
    <location>
        <begin position="378"/>
        <end position="412"/>
    </location>
</feature>
<dbReference type="InterPro" id="IPR036322">
    <property type="entry name" value="WD40_repeat_dom_sf"/>
</dbReference>
<dbReference type="Gene3D" id="2.130.10.10">
    <property type="entry name" value="YVTN repeat-like/Quinoprotein amine dehydrogenase"/>
    <property type="match status" value="2"/>
</dbReference>
<evidence type="ECO:0000256" key="2">
    <source>
        <dbReference type="ARBA" id="ARBA00022737"/>
    </source>
</evidence>
<gene>
    <name evidence="5" type="ORF">H2201_006728</name>
</gene>
<organism evidence="5 6">
    <name type="scientific">Coniosporium apollinis</name>
    <dbReference type="NCBI Taxonomy" id="61459"/>
    <lineage>
        <taxon>Eukaryota</taxon>
        <taxon>Fungi</taxon>
        <taxon>Dikarya</taxon>
        <taxon>Ascomycota</taxon>
        <taxon>Pezizomycotina</taxon>
        <taxon>Dothideomycetes</taxon>
        <taxon>Dothideomycetes incertae sedis</taxon>
        <taxon>Coniosporium</taxon>
    </lineage>
</organism>
<dbReference type="SUPFAM" id="SSF50978">
    <property type="entry name" value="WD40 repeat-like"/>
    <property type="match status" value="1"/>
</dbReference>
<feature type="compositionally biased region" description="Basic and acidic residues" evidence="4">
    <location>
        <begin position="886"/>
        <end position="897"/>
    </location>
</feature>
<feature type="compositionally biased region" description="Low complexity" evidence="4">
    <location>
        <begin position="246"/>
        <end position="258"/>
    </location>
</feature>
<dbReference type="EMBL" id="JAPDRL010000062">
    <property type="protein sequence ID" value="KAJ9660836.1"/>
    <property type="molecule type" value="Genomic_DNA"/>
</dbReference>
<dbReference type="PROSITE" id="PS50082">
    <property type="entry name" value="WD_REPEATS_2"/>
    <property type="match status" value="3"/>
</dbReference>
<feature type="region of interest" description="Disordered" evidence="4">
    <location>
        <begin position="1"/>
        <end position="196"/>
    </location>
</feature>
<evidence type="ECO:0008006" key="7">
    <source>
        <dbReference type="Google" id="ProtNLM"/>
    </source>
</evidence>
<feature type="compositionally biased region" description="Low complexity" evidence="4">
    <location>
        <begin position="107"/>
        <end position="119"/>
    </location>
</feature>
<keyword evidence="1 3" id="KW-0853">WD repeat</keyword>
<feature type="compositionally biased region" description="Low complexity" evidence="4">
    <location>
        <begin position="744"/>
        <end position="779"/>
    </location>
</feature>
<dbReference type="InterPro" id="IPR001680">
    <property type="entry name" value="WD40_rpt"/>
</dbReference>
<dbReference type="PANTHER" id="PTHR14221">
    <property type="entry name" value="WD REPEAT DOMAIN 44"/>
    <property type="match status" value="1"/>
</dbReference>
<feature type="region of interest" description="Disordered" evidence="4">
    <location>
        <begin position="696"/>
        <end position="838"/>
    </location>
</feature>
<evidence type="ECO:0000256" key="1">
    <source>
        <dbReference type="ARBA" id="ARBA00022574"/>
    </source>
</evidence>
<keyword evidence="2" id="KW-0677">Repeat</keyword>
<evidence type="ECO:0000256" key="3">
    <source>
        <dbReference type="PROSITE-ProRule" id="PRU00221"/>
    </source>
</evidence>
<dbReference type="PROSITE" id="PS50294">
    <property type="entry name" value="WD_REPEATS_REGION"/>
    <property type="match status" value="3"/>
</dbReference>
<comment type="caution">
    <text evidence="5">The sequence shown here is derived from an EMBL/GenBank/DDBJ whole genome shotgun (WGS) entry which is preliminary data.</text>
</comment>
<evidence type="ECO:0000256" key="4">
    <source>
        <dbReference type="SAM" id="MobiDB-lite"/>
    </source>
</evidence>
<proteinExistence type="predicted"/>
<sequence length="931" mass="101165">MSEVLPKIRLTDPHNKDSLPTSASPAQSPAKDSSSRNGKTIRPLSKAGDSRPMSSGRTSPANSQPPSNPPSARGISQAAPNSSPADMNGSEAAIDPLSEQIFKRTHTQPTIPQRIRPQQAETATGHAPGPAADSSTDPRNPNDSGRGGDGGSAVPKDKKKGVSFLSRFIPNKKKGSVEGSNDNASEAGDSRPEGMDAQLFSQPIDNIEFSPRHPQPPAYIKIRSRFKKEKEFDRVFLAQELRRPTSSGGKRTSGGSLSHSKANAPSDKLSIWAMEFSQDGKYLAAGGGDKVVRVWAVLSSPEDRRTHEMEEEATNGFAQEGAQHLNAPVFRTKPVREYEEHTSAILDLSWSKNNFLLSSSMDKTIRLWHVSRAECLCTFKHNDFVPSIRFHPRDDRFFLAGSLDSKLRLWSIPDKGVAFWTQLPDMITAVAFTPDGKTAIAGTLNGLCHFYETEGLKYQTQIHVRSAHGKNAKGSKITGIQAVNFPPDNHGGETKLLISSNDSRVRRYNFRDKSLEVKYKGHEDDHTQIRASFSDDARYVICGSEDRKVYIWSNGPVEGENRNQRPVEVFGAHASMTTVALLAPTKTRQLLSSSEDPLYDLCNPPPVTLISRTESFRSSKPPTETGSIQATPTPAETTFKRAEESPAYLARSAHPDGQIIVTADSSGCVKVFRQDCAWKKRRNESWDASSVFSKRMAPGMVGRTTSTTTRGSDHSRSNSITTQPPSDRILSWRQGIASSTSLDNGSLRNNSRGNRSISPRKSAGQLSRGSSSGLRYDSSPALVSPSTTDGPQLHTGASSPPKSRKKSSLSQQTSAAASPTKEEPPAMPSPQDNPLWAVGGQSNMFWNQNAWKEMFSGKKSQLEPPSAMNKKASYVSTLSDEDSELSDNKEGAVGEADQEVKCRKCGGTTFKAKVLKGDGHALVCRSCGTAA</sequence>
<feature type="region of interest" description="Disordered" evidence="4">
    <location>
        <begin position="238"/>
        <end position="263"/>
    </location>
</feature>
<accession>A0ABQ9NSM1</accession>
<reference evidence="5" key="1">
    <citation type="submission" date="2022-10" db="EMBL/GenBank/DDBJ databases">
        <title>Culturing micro-colonial fungi from biological soil crusts in the Mojave desert and describing Neophaeococcomyces mojavensis, and introducing the new genera and species Taxawa tesnikishii.</title>
        <authorList>
            <person name="Kurbessoian T."/>
            <person name="Stajich J.E."/>
        </authorList>
    </citation>
    <scope>NUCLEOTIDE SEQUENCE</scope>
    <source>
        <strain evidence="5">TK_1</strain>
    </source>
</reference>
<feature type="compositionally biased region" description="Low complexity" evidence="4">
    <location>
        <begin position="808"/>
        <end position="818"/>
    </location>
</feature>
<feature type="compositionally biased region" description="Polar residues" evidence="4">
    <location>
        <begin position="133"/>
        <end position="143"/>
    </location>
</feature>
<dbReference type="PANTHER" id="PTHR14221:SF0">
    <property type="entry name" value="WD REPEAT-CONTAINING PROTEIN 44"/>
    <property type="match status" value="1"/>
</dbReference>
<evidence type="ECO:0000313" key="5">
    <source>
        <dbReference type="EMBL" id="KAJ9660836.1"/>
    </source>
</evidence>
<dbReference type="InterPro" id="IPR040324">
    <property type="entry name" value="WDR44/Dgr2"/>
</dbReference>
<feature type="compositionally biased region" description="Polar residues" evidence="4">
    <location>
        <begin position="18"/>
        <end position="38"/>
    </location>
</feature>